<dbReference type="InterPro" id="IPR001173">
    <property type="entry name" value="Glyco_trans_2-like"/>
</dbReference>
<dbReference type="CDD" id="cd02511">
    <property type="entry name" value="Beta4Glucosyltransferase"/>
    <property type="match status" value="1"/>
</dbReference>
<dbReference type="PANTHER" id="PTHR43630:SF2">
    <property type="entry name" value="GLYCOSYLTRANSFERASE"/>
    <property type="match status" value="1"/>
</dbReference>
<dbReference type="AlphaFoldDB" id="A0A3M0SMW3"/>
<reference evidence="2 3" key="1">
    <citation type="submission" date="2018-10" db="EMBL/GenBank/DDBJ databases">
        <title>Genome-centric metagenomics revealed C2 chemical producing, CO utilizing Clostridium with novel acetogenic gene cluster.</title>
        <authorList>
            <person name="Kang H."/>
            <person name="Park B."/>
            <person name="Choi I.G."/>
            <person name="Chang I.S."/>
        </authorList>
    </citation>
    <scope>NUCLEOTIDE SEQUENCE [LARGE SCALE GENOMIC DNA]</scope>
    <source>
        <strain evidence="2 3">H21-9</strain>
    </source>
</reference>
<dbReference type="SUPFAM" id="SSF53448">
    <property type="entry name" value="Nucleotide-diphospho-sugar transferases"/>
    <property type="match status" value="1"/>
</dbReference>
<dbReference type="Gene3D" id="1.25.40.10">
    <property type="entry name" value="Tetratricopeptide repeat domain"/>
    <property type="match status" value="1"/>
</dbReference>
<protein>
    <submittedName>
        <fullName evidence="2">Glycosyltransferase</fullName>
    </submittedName>
</protein>
<keyword evidence="2" id="KW-0808">Transferase</keyword>
<dbReference type="SUPFAM" id="SSF48452">
    <property type="entry name" value="TPR-like"/>
    <property type="match status" value="1"/>
</dbReference>
<dbReference type="InterPro" id="IPR011990">
    <property type="entry name" value="TPR-like_helical_dom_sf"/>
</dbReference>
<name>A0A3M0SMW3_9CLOT</name>
<evidence type="ECO:0000313" key="3">
    <source>
        <dbReference type="Proteomes" id="UP000277999"/>
    </source>
</evidence>
<dbReference type="Pfam" id="PF00535">
    <property type="entry name" value="Glycos_transf_2"/>
    <property type="match status" value="1"/>
</dbReference>
<dbReference type="PANTHER" id="PTHR43630">
    <property type="entry name" value="POLY-BETA-1,6-N-ACETYL-D-GLUCOSAMINE SYNTHASE"/>
    <property type="match status" value="1"/>
</dbReference>
<gene>
    <name evidence="2" type="ORF">D9O40_12295</name>
</gene>
<evidence type="ECO:0000259" key="1">
    <source>
        <dbReference type="Pfam" id="PF00535"/>
    </source>
</evidence>
<dbReference type="InterPro" id="IPR029044">
    <property type="entry name" value="Nucleotide-diphossugar_trans"/>
</dbReference>
<dbReference type="RefSeq" id="WP_122059688.1">
    <property type="nucleotide sequence ID" value="NZ_RFAQ01000042.1"/>
</dbReference>
<sequence length="535" mass="64106">MLLSIGMMVKNEEKYLDKCLRALSPILHNLDSELIIVDTGSTDNTVEIAKKYTDKVYFHKWNNNFSEMRNIVLSYCKGEWFFCIDGDEVLEDCSDLIKFFQLEMYKNYNSAAIYVKNICDLNDETNYSILSSLRLFKKDSDFKYVNAVHNQPLYKKPTKVLSINCKHYGYISNDKDLMERKYNRTVAILKNELKENSENIYYWYQLSVSYGMHGDKEKAVDCAFKAFKIMKMKIPEVQVKNYVYVYTQLALCYLIVKDFEKIEHICIEAVQVGIEHIDIYYLLGKSQYLMNKNEDAINSYGKYLWALSKYKDRDDDGIQVYYYGKKEYVFFDLFIIYKRLGKFEQALQYFGKIENTHILTNFECIEENLHLYLDVCNYDGLEKFYHNIITKYEIKDNFIIYLEKYMSKHQVNIKKIKGILRDENSYMLLLNFRLAIQDNDDSLVSNTEIINRVSELRLNELYYFYADILYYYMRYSLHEFIILAKKIGEQKNIEFFKYLDGTYKAFRQLIFNILFFIFKVDFKFLNLKKVQHKSF</sequence>
<accession>A0A3M0SMW3</accession>
<feature type="domain" description="Glycosyltransferase 2-like" evidence="1">
    <location>
        <begin position="4"/>
        <end position="105"/>
    </location>
</feature>
<feature type="non-terminal residue" evidence="2">
    <location>
        <position position="535"/>
    </location>
</feature>
<dbReference type="EMBL" id="RFAQ01000042">
    <property type="protein sequence ID" value="RMC99074.1"/>
    <property type="molecule type" value="Genomic_DNA"/>
</dbReference>
<dbReference type="Gene3D" id="3.90.550.10">
    <property type="entry name" value="Spore Coat Polysaccharide Biosynthesis Protein SpsA, Chain A"/>
    <property type="match status" value="1"/>
</dbReference>
<organism evidence="2 3">
    <name type="scientific">Clostridium autoethanogenum</name>
    <dbReference type="NCBI Taxonomy" id="84023"/>
    <lineage>
        <taxon>Bacteria</taxon>
        <taxon>Bacillati</taxon>
        <taxon>Bacillota</taxon>
        <taxon>Clostridia</taxon>
        <taxon>Eubacteriales</taxon>
        <taxon>Clostridiaceae</taxon>
        <taxon>Clostridium</taxon>
    </lineage>
</organism>
<dbReference type="Proteomes" id="UP000277999">
    <property type="component" value="Unassembled WGS sequence"/>
</dbReference>
<comment type="caution">
    <text evidence="2">The sequence shown here is derived from an EMBL/GenBank/DDBJ whole genome shotgun (WGS) entry which is preliminary data.</text>
</comment>
<dbReference type="GO" id="GO:0016740">
    <property type="term" value="F:transferase activity"/>
    <property type="evidence" value="ECO:0007669"/>
    <property type="project" value="UniProtKB-KW"/>
</dbReference>
<evidence type="ECO:0000313" key="2">
    <source>
        <dbReference type="EMBL" id="RMC99074.1"/>
    </source>
</evidence>
<proteinExistence type="predicted"/>